<accession>A0AA39CLG7</accession>
<protein>
    <recommendedName>
        <fullName evidence="1">CinA C-terminal domain-containing protein</fullName>
    </recommendedName>
</protein>
<comment type="caution">
    <text evidence="2">The sequence shown here is derived from an EMBL/GenBank/DDBJ whole genome shotgun (WGS) entry which is preliminary data.</text>
</comment>
<evidence type="ECO:0000313" key="3">
    <source>
        <dbReference type="Proteomes" id="UP001172673"/>
    </source>
</evidence>
<proteinExistence type="predicted"/>
<dbReference type="InterPro" id="IPR008136">
    <property type="entry name" value="CinA_C"/>
</dbReference>
<dbReference type="SUPFAM" id="SSF142433">
    <property type="entry name" value="CinA-like"/>
    <property type="match status" value="2"/>
</dbReference>
<dbReference type="AlphaFoldDB" id="A0AA39CLG7"/>
<feature type="domain" description="CinA C-terminal" evidence="1">
    <location>
        <begin position="1"/>
        <end position="53"/>
    </location>
</feature>
<evidence type="ECO:0000259" key="1">
    <source>
        <dbReference type="Pfam" id="PF02464"/>
    </source>
</evidence>
<sequence>MAEQVAALLKSRGETICVAETASGGLISASLLSTPGASKIFRGGLTLYTLESRLAFGMSISEEWLCVSSSRPTLFEKATDVPFLTAGWTQKDVDVYDGPTPELVEGLARNVRNQLHATWCVGESWVPAVQGWRGTAGPTASGKTPNRQPGYVALAVVSEKDSRKRDLDTKLGGDRQANMVAFASAGLQLVKEAIEASGGGEKL</sequence>
<dbReference type="Pfam" id="PF02464">
    <property type="entry name" value="CinA"/>
    <property type="match status" value="2"/>
</dbReference>
<dbReference type="EMBL" id="JAPDRK010000005">
    <property type="protein sequence ID" value="KAJ9612620.1"/>
    <property type="molecule type" value="Genomic_DNA"/>
</dbReference>
<evidence type="ECO:0000313" key="2">
    <source>
        <dbReference type="EMBL" id="KAJ9612620.1"/>
    </source>
</evidence>
<gene>
    <name evidence="2" type="ORF">H2200_004217</name>
</gene>
<dbReference type="Proteomes" id="UP001172673">
    <property type="component" value="Unassembled WGS sequence"/>
</dbReference>
<name>A0AA39CLG7_9EURO</name>
<keyword evidence="3" id="KW-1185">Reference proteome</keyword>
<organism evidence="2 3">
    <name type="scientific">Cladophialophora chaetospira</name>
    <dbReference type="NCBI Taxonomy" id="386627"/>
    <lineage>
        <taxon>Eukaryota</taxon>
        <taxon>Fungi</taxon>
        <taxon>Dikarya</taxon>
        <taxon>Ascomycota</taxon>
        <taxon>Pezizomycotina</taxon>
        <taxon>Eurotiomycetes</taxon>
        <taxon>Chaetothyriomycetidae</taxon>
        <taxon>Chaetothyriales</taxon>
        <taxon>Herpotrichiellaceae</taxon>
        <taxon>Cladophialophora</taxon>
    </lineage>
</organism>
<dbReference type="InterPro" id="IPR036653">
    <property type="entry name" value="CinA-like_C"/>
</dbReference>
<reference evidence="2" key="1">
    <citation type="submission" date="2022-10" db="EMBL/GenBank/DDBJ databases">
        <title>Culturing micro-colonial fungi from biological soil crusts in the Mojave desert and describing Neophaeococcomyces mojavensis, and introducing the new genera and species Taxawa tesnikishii.</title>
        <authorList>
            <person name="Kurbessoian T."/>
            <person name="Stajich J.E."/>
        </authorList>
    </citation>
    <scope>NUCLEOTIDE SEQUENCE</scope>
    <source>
        <strain evidence="2">TK_41</strain>
    </source>
</reference>
<feature type="domain" description="CinA C-terminal" evidence="1">
    <location>
        <begin position="100"/>
        <end position="193"/>
    </location>
</feature>
<dbReference type="Gene3D" id="3.90.950.20">
    <property type="entry name" value="CinA-like"/>
    <property type="match status" value="2"/>
</dbReference>